<name>A0A0S3UIS4_PREIN</name>
<feature type="region of interest" description="Disordered" evidence="1">
    <location>
        <begin position="1"/>
        <end position="26"/>
    </location>
</feature>
<accession>A0A0S3UIS4</accession>
<feature type="compositionally biased region" description="Basic and acidic residues" evidence="1">
    <location>
        <begin position="1"/>
        <end position="25"/>
    </location>
</feature>
<dbReference type="EMBL" id="AP014597">
    <property type="protein sequence ID" value="BAU17355.1"/>
    <property type="molecule type" value="Genomic_DNA"/>
</dbReference>
<protein>
    <submittedName>
        <fullName evidence="2">Uncharacterized protein</fullName>
    </submittedName>
</protein>
<dbReference type="AlphaFoldDB" id="A0A0S3UIS4"/>
<evidence type="ECO:0000256" key="1">
    <source>
        <dbReference type="SAM" id="MobiDB-lite"/>
    </source>
</evidence>
<organism evidence="2 3">
    <name type="scientific">Prevotella intermedia</name>
    <dbReference type="NCBI Taxonomy" id="28131"/>
    <lineage>
        <taxon>Bacteria</taxon>
        <taxon>Pseudomonadati</taxon>
        <taxon>Bacteroidota</taxon>
        <taxon>Bacteroidia</taxon>
        <taxon>Bacteroidales</taxon>
        <taxon>Prevotellaceae</taxon>
        <taxon>Prevotella</taxon>
    </lineage>
</organism>
<evidence type="ECO:0000313" key="3">
    <source>
        <dbReference type="Proteomes" id="UP000217431"/>
    </source>
</evidence>
<dbReference type="Proteomes" id="UP000217431">
    <property type="component" value="Chromosome I"/>
</dbReference>
<sequence>MVATEKVKDTEKDTVAATEKAKDTEADTAVATIRTDKPTPRKAVCNTRNLFCSNTVHPKQLSTSVCNEK</sequence>
<proteinExistence type="predicted"/>
<reference evidence="2 3" key="1">
    <citation type="journal article" date="2016" name="DNA Res.">
        <title>The complete genome sequencing of Prevotella intermedia strain OMA14 and a subsequent fine-scale, intra-species genomic comparison reveal an unusual amplification of conjugative and mobile transposons and identify a novel Prevotella-lineage-specific repeat.</title>
        <authorList>
            <person name="Naito M."/>
            <person name="Ogura Y."/>
            <person name="Itoh T."/>
            <person name="Shoji M."/>
            <person name="Okamoto M."/>
            <person name="Hayashi T."/>
            <person name="Nakayama K."/>
        </authorList>
    </citation>
    <scope>NUCLEOTIDE SEQUENCE [LARGE SCALE GENOMIC DNA]</scope>
    <source>
        <strain evidence="2 3">OMA14</strain>
    </source>
</reference>
<evidence type="ECO:0000313" key="2">
    <source>
        <dbReference type="EMBL" id="BAU17355.1"/>
    </source>
</evidence>
<gene>
    <name evidence="2" type="ORF">PIOMA14_I_0847</name>
</gene>